<sequence length="63" mass="7459">MIHILFTFFPSTMQPFSGLPIRIEIEYNINTECTCHIRPPALVSINYILCIKKEIYFPVYKCF</sequence>
<proteinExistence type="predicted"/>
<evidence type="ECO:0000313" key="1">
    <source>
        <dbReference type="EMBL" id="JAH26677.1"/>
    </source>
</evidence>
<dbReference type="EMBL" id="GBXM01081900">
    <property type="protein sequence ID" value="JAH26677.1"/>
    <property type="molecule type" value="Transcribed_RNA"/>
</dbReference>
<organism evidence="1">
    <name type="scientific">Anguilla anguilla</name>
    <name type="common">European freshwater eel</name>
    <name type="synonym">Muraena anguilla</name>
    <dbReference type="NCBI Taxonomy" id="7936"/>
    <lineage>
        <taxon>Eukaryota</taxon>
        <taxon>Metazoa</taxon>
        <taxon>Chordata</taxon>
        <taxon>Craniata</taxon>
        <taxon>Vertebrata</taxon>
        <taxon>Euteleostomi</taxon>
        <taxon>Actinopterygii</taxon>
        <taxon>Neopterygii</taxon>
        <taxon>Teleostei</taxon>
        <taxon>Anguilliformes</taxon>
        <taxon>Anguillidae</taxon>
        <taxon>Anguilla</taxon>
    </lineage>
</organism>
<name>A0A0E9RCZ7_ANGAN</name>
<dbReference type="AlphaFoldDB" id="A0A0E9RCZ7"/>
<reference evidence="1" key="2">
    <citation type="journal article" date="2015" name="Fish Shellfish Immunol.">
        <title>Early steps in the European eel (Anguilla anguilla)-Vibrio vulnificus interaction in the gills: Role of the RtxA13 toxin.</title>
        <authorList>
            <person name="Callol A."/>
            <person name="Pajuelo D."/>
            <person name="Ebbesson L."/>
            <person name="Teles M."/>
            <person name="MacKenzie S."/>
            <person name="Amaro C."/>
        </authorList>
    </citation>
    <scope>NUCLEOTIDE SEQUENCE</scope>
</reference>
<accession>A0A0E9RCZ7</accession>
<reference evidence="1" key="1">
    <citation type="submission" date="2014-11" db="EMBL/GenBank/DDBJ databases">
        <authorList>
            <person name="Amaro Gonzalez C."/>
        </authorList>
    </citation>
    <scope>NUCLEOTIDE SEQUENCE</scope>
</reference>
<protein>
    <submittedName>
        <fullName evidence="1">Uncharacterized protein</fullName>
    </submittedName>
</protein>